<accession>A0A6N4SRU6</accession>
<reference evidence="2 3" key="1">
    <citation type="journal article" date="2007" name="Appl. Environ. Microbiol.">
        <title>Genome sequence of the cellulolytic gliding bacterium Cytophaga hutchinsonii.</title>
        <authorList>
            <person name="Xie G."/>
            <person name="Bruce D.C."/>
            <person name="Challacombe J.F."/>
            <person name="Chertkov O."/>
            <person name="Detter J.C."/>
            <person name="Gilna P."/>
            <person name="Han C.S."/>
            <person name="Lucas S."/>
            <person name="Misra M."/>
            <person name="Myers G.L."/>
            <person name="Richardson P."/>
            <person name="Tapia R."/>
            <person name="Thayer N."/>
            <person name="Thompson L.S."/>
            <person name="Brettin T.S."/>
            <person name="Henrissat B."/>
            <person name="Wilson D.B."/>
            <person name="McBride M.J."/>
        </authorList>
    </citation>
    <scope>NUCLEOTIDE SEQUENCE [LARGE SCALE GENOMIC DNA]</scope>
    <source>
        <strain evidence="3">ATCC 33406 / DSM 1761 / CIP 103989 / NBRC 15051 / NCIMB 9469 / D465</strain>
    </source>
</reference>
<evidence type="ECO:0000313" key="3">
    <source>
        <dbReference type="Proteomes" id="UP000001822"/>
    </source>
</evidence>
<proteinExistence type="predicted"/>
<keyword evidence="1" id="KW-0175">Coiled coil</keyword>
<feature type="coiled-coil region" evidence="1">
    <location>
        <begin position="522"/>
        <end position="583"/>
    </location>
</feature>
<evidence type="ECO:0000256" key="1">
    <source>
        <dbReference type="SAM" id="Coils"/>
    </source>
</evidence>
<organism evidence="2 3">
    <name type="scientific">Cytophaga hutchinsonii (strain ATCC 33406 / DSM 1761 / CIP 103989 / NBRC 15051 / NCIMB 9469 / D465)</name>
    <dbReference type="NCBI Taxonomy" id="269798"/>
    <lineage>
        <taxon>Bacteria</taxon>
        <taxon>Pseudomonadati</taxon>
        <taxon>Bacteroidota</taxon>
        <taxon>Cytophagia</taxon>
        <taxon>Cytophagales</taxon>
        <taxon>Cytophagaceae</taxon>
        <taxon>Cytophaga</taxon>
    </lineage>
</organism>
<dbReference type="EMBL" id="CP000383">
    <property type="protein sequence ID" value="ABG59039.1"/>
    <property type="molecule type" value="Genomic_DNA"/>
</dbReference>
<evidence type="ECO:0008006" key="4">
    <source>
        <dbReference type="Google" id="ProtNLM"/>
    </source>
</evidence>
<dbReference type="RefSeq" id="WP_011585156.1">
    <property type="nucleotide sequence ID" value="NC_008255.1"/>
</dbReference>
<dbReference type="KEGG" id="chu:CHU_1772"/>
<sequence length="589" mass="68756">MGVSEELNNEFQLHDSVELAGNEEVHKEDFSQFSKAELLKFLENIQLENNYQEVSSNLKSIRIHYDHLFDQEQHIALEKYLEDGSLAEDFKYRKDETSLAFEAVYSKLKDKISTHFAELEKNKHKNLETKNGLLEKMRAIIASDESAQSFQEFKKIQETWKATGPVPATEAKELWAKYQALTDMFYNNRSMYFELKELDRRKNLTLKQELVAKVEQLLAHTNVQHAFNEMRKLQEEFRHIGPVPKEDHESIWAKLKAVSDAIHVKRQAFLEEFSKQKEANYVLKTALIEKLKEYEDFISEKIDDWKEKSDAVLHIQEEWKKIGQVPEDKLKELSKAFWASGKKFFSNKNAFFKKLDAKRKENLEKKTELCEKAEALKDNEDYAATSRQLIQLQKDWAKIGQVPIKYKDSIYERFKNACDYFFKQQRELKVQAETALLENLKAKEAYLTELEAKAKAGIAETEDTLFGYIQKWEELGYVPMDNKKIIQEKLLTVLMSMIDKMPLDAEAKEKLQLKIEVKQGGSKNVESLLKDLQRKALAVKSEIEQYNNNMAFFANSPKASALKDQVMEKIRQAEAELKKLNDKLRILKG</sequence>
<dbReference type="Pfam" id="PF03993">
    <property type="entry name" value="DUF349"/>
    <property type="match status" value="5"/>
</dbReference>
<keyword evidence="3" id="KW-1185">Reference proteome</keyword>
<gene>
    <name evidence="2" type="ordered locus">CHU_1772</name>
</gene>
<dbReference type="AlphaFoldDB" id="A0A6N4SRU6"/>
<evidence type="ECO:0000313" key="2">
    <source>
        <dbReference type="EMBL" id="ABG59039.1"/>
    </source>
</evidence>
<dbReference type="OrthoDB" id="5422202at2"/>
<dbReference type="Proteomes" id="UP000001822">
    <property type="component" value="Chromosome"/>
</dbReference>
<name>A0A6N4SRU6_CYTH3</name>
<dbReference type="InterPro" id="IPR007139">
    <property type="entry name" value="DUF349"/>
</dbReference>
<protein>
    <recommendedName>
        <fullName evidence="4">DUF349 domain-containing protein</fullName>
    </recommendedName>
</protein>